<reference evidence="1" key="2">
    <citation type="submission" date="2015-09" db="EMBL/GenBank/DDBJ databases">
        <title>Draft genome sequence of Mycobacterium neoaurum DSM 44074.</title>
        <authorList>
            <person name="Croce O."/>
            <person name="Robert C."/>
            <person name="Raoult D."/>
            <person name="Drancourt M."/>
        </authorList>
    </citation>
    <scope>NUCLEOTIDE SEQUENCE</scope>
    <source>
        <strain evidence="1">DSM 44074</strain>
    </source>
</reference>
<dbReference type="Gene3D" id="3.40.50.150">
    <property type="entry name" value="Vaccinia Virus protein VP39"/>
    <property type="match status" value="1"/>
</dbReference>
<dbReference type="AlphaFoldDB" id="A0AAV2WQQ4"/>
<dbReference type="SUPFAM" id="SSF53335">
    <property type="entry name" value="S-adenosyl-L-methionine-dependent methyltransferases"/>
    <property type="match status" value="1"/>
</dbReference>
<name>A0AAV2WQQ4_MYCNE</name>
<proteinExistence type="predicted"/>
<dbReference type="RefSeq" id="WP_030134827.1">
    <property type="nucleotide sequence ID" value="NZ_CP074376.1"/>
</dbReference>
<protein>
    <recommendedName>
        <fullName evidence="3">Class I SAM-dependent methyltransferase</fullName>
    </recommendedName>
</protein>
<dbReference type="Pfam" id="PF13578">
    <property type="entry name" value="Methyltransf_24"/>
    <property type="match status" value="1"/>
</dbReference>
<organism evidence="1 2">
    <name type="scientific">Mycolicibacterium neoaurum</name>
    <name type="common">Mycobacterium neoaurum</name>
    <dbReference type="NCBI Taxonomy" id="1795"/>
    <lineage>
        <taxon>Bacteria</taxon>
        <taxon>Bacillati</taxon>
        <taxon>Actinomycetota</taxon>
        <taxon>Actinomycetes</taxon>
        <taxon>Mycobacteriales</taxon>
        <taxon>Mycobacteriaceae</taxon>
        <taxon>Mycolicibacterium</taxon>
    </lineage>
</organism>
<evidence type="ECO:0000313" key="1">
    <source>
        <dbReference type="EMBL" id="CDQ46172.1"/>
    </source>
</evidence>
<accession>A0AAV2WQQ4</accession>
<evidence type="ECO:0008006" key="3">
    <source>
        <dbReference type="Google" id="ProtNLM"/>
    </source>
</evidence>
<dbReference type="EMBL" id="LK021340">
    <property type="protein sequence ID" value="CDQ46172.1"/>
    <property type="molecule type" value="Genomic_DNA"/>
</dbReference>
<sequence>MERNGLKFAAYRHIGHRRVQGYTETAAIGLLHAVDDYQRAAGIGGPIAEIGVHHGQLFIAMKLLQQPGEASIAIDLFEDQDANIDKSGQGDRDRFLAHLDSWTDRDGLVIHQGDSTQISPGEIAEMSGVRLFSVDGGHTQEIVLSDMRLAEKSLTEGGVVIADDVFNQQWPGVCVGTVHYLEQGGALVPFYIGYNKVLFTQPEHAARYRQALDAAYSGRTMTAVFESSFVGHPVSVLVPVPKHPVHIARRNETLRSTYRKITKGLR</sequence>
<evidence type="ECO:0000313" key="2">
    <source>
        <dbReference type="Proteomes" id="UP000028864"/>
    </source>
</evidence>
<dbReference type="InterPro" id="IPR029063">
    <property type="entry name" value="SAM-dependent_MTases_sf"/>
</dbReference>
<reference evidence="1" key="1">
    <citation type="submission" date="2014-05" db="EMBL/GenBank/DDBJ databases">
        <authorList>
            <person name="Urmite Genomes"/>
        </authorList>
    </citation>
    <scope>NUCLEOTIDE SEQUENCE</scope>
    <source>
        <strain evidence="1">DSM 44074</strain>
    </source>
</reference>
<gene>
    <name evidence="1" type="ORF">BN1047_04076</name>
</gene>
<dbReference type="Proteomes" id="UP000028864">
    <property type="component" value="Unassembled WGS sequence"/>
</dbReference>